<evidence type="ECO:0000259" key="6">
    <source>
        <dbReference type="SMART" id="SM01072"/>
    </source>
</evidence>
<dbReference type="Gene3D" id="1.10.8.60">
    <property type="match status" value="2"/>
</dbReference>
<dbReference type="PANTHER" id="PTHR23077:SF171">
    <property type="entry name" value="NUCLEAR VALOSIN-CONTAINING PROTEIN-LIKE"/>
    <property type="match status" value="1"/>
</dbReference>
<dbReference type="SMART" id="SM01073">
    <property type="entry name" value="CDC48_N"/>
    <property type="match status" value="2"/>
</dbReference>
<dbReference type="Pfam" id="PF00004">
    <property type="entry name" value="AAA"/>
    <property type="match status" value="2"/>
</dbReference>
<feature type="domain" description="CDC48 N-terminal subdomain" evidence="7">
    <location>
        <begin position="27"/>
        <end position="115"/>
    </location>
</feature>
<feature type="domain" description="CDC48 N-terminal subdomain" evidence="7">
    <location>
        <begin position="746"/>
        <end position="825"/>
    </location>
</feature>
<feature type="domain" description="CDC48" evidence="6">
    <location>
        <begin position="845"/>
        <end position="906"/>
    </location>
</feature>
<reference evidence="8" key="1">
    <citation type="submission" date="2022-07" db="EMBL/GenBank/DDBJ databases">
        <title>Genome Sequence of Agrocybe chaxingu.</title>
        <authorList>
            <person name="Buettner E."/>
        </authorList>
    </citation>
    <scope>NUCLEOTIDE SEQUENCE</scope>
    <source>
        <strain evidence="8">MP-N11</strain>
    </source>
</reference>
<dbReference type="GO" id="GO:0016887">
    <property type="term" value="F:ATP hydrolysis activity"/>
    <property type="evidence" value="ECO:0007669"/>
    <property type="project" value="InterPro"/>
</dbReference>
<dbReference type="InterPro" id="IPR003959">
    <property type="entry name" value="ATPase_AAA_core"/>
</dbReference>
<dbReference type="GO" id="GO:0097352">
    <property type="term" value="P:autophagosome maturation"/>
    <property type="evidence" value="ECO:0007669"/>
    <property type="project" value="TreeGrafter"/>
</dbReference>
<organism evidence="8 9">
    <name type="scientific">Agrocybe chaxingu</name>
    <dbReference type="NCBI Taxonomy" id="84603"/>
    <lineage>
        <taxon>Eukaryota</taxon>
        <taxon>Fungi</taxon>
        <taxon>Dikarya</taxon>
        <taxon>Basidiomycota</taxon>
        <taxon>Agaricomycotina</taxon>
        <taxon>Agaricomycetes</taxon>
        <taxon>Agaricomycetidae</taxon>
        <taxon>Agaricales</taxon>
        <taxon>Agaricineae</taxon>
        <taxon>Strophariaceae</taxon>
        <taxon>Agrocybe</taxon>
    </lineage>
</organism>
<feature type="domain" description="AAA+ ATPase" evidence="5">
    <location>
        <begin position="500"/>
        <end position="638"/>
    </location>
</feature>
<dbReference type="InterPro" id="IPR009010">
    <property type="entry name" value="Asp_de-COase-like_dom_sf"/>
</dbReference>
<accession>A0A9W8K6U3</accession>
<evidence type="ECO:0000313" key="9">
    <source>
        <dbReference type="Proteomes" id="UP001148786"/>
    </source>
</evidence>
<dbReference type="FunFam" id="3.40.50.300:FF:000018">
    <property type="entry name" value="Cell division control 48"/>
    <property type="match status" value="1"/>
</dbReference>
<dbReference type="Gene3D" id="3.10.330.10">
    <property type="match status" value="1"/>
</dbReference>
<dbReference type="OrthoDB" id="27435at2759"/>
<dbReference type="Pfam" id="PF17862">
    <property type="entry name" value="AAA_lid_3"/>
    <property type="match status" value="2"/>
</dbReference>
<dbReference type="InterPro" id="IPR050168">
    <property type="entry name" value="AAA_ATPase_domain"/>
</dbReference>
<dbReference type="InterPro" id="IPR027417">
    <property type="entry name" value="P-loop_NTPase"/>
</dbReference>
<keyword evidence="2" id="KW-0677">Repeat</keyword>
<dbReference type="Pfam" id="PF02359">
    <property type="entry name" value="CDC48_N"/>
    <property type="match status" value="2"/>
</dbReference>
<keyword evidence="4" id="KW-0067">ATP-binding</keyword>
<evidence type="ECO:0000313" key="8">
    <source>
        <dbReference type="EMBL" id="KAJ3514308.1"/>
    </source>
</evidence>
<dbReference type="InterPro" id="IPR003593">
    <property type="entry name" value="AAA+_ATPase"/>
</dbReference>
<evidence type="ECO:0000256" key="2">
    <source>
        <dbReference type="ARBA" id="ARBA00022737"/>
    </source>
</evidence>
<dbReference type="SUPFAM" id="SSF54585">
    <property type="entry name" value="Cdc48 domain 2-like"/>
    <property type="match status" value="1"/>
</dbReference>
<dbReference type="GO" id="GO:0031593">
    <property type="term" value="F:polyubiquitin modification-dependent protein binding"/>
    <property type="evidence" value="ECO:0007669"/>
    <property type="project" value="TreeGrafter"/>
</dbReference>
<dbReference type="GO" id="GO:0034098">
    <property type="term" value="C:VCP-NPL4-UFD1 AAA ATPase complex"/>
    <property type="evidence" value="ECO:0007669"/>
    <property type="project" value="TreeGrafter"/>
</dbReference>
<keyword evidence="9" id="KW-1185">Reference proteome</keyword>
<dbReference type="Proteomes" id="UP001148786">
    <property type="component" value="Unassembled WGS sequence"/>
</dbReference>
<proteinExistence type="inferred from homology"/>
<gene>
    <name evidence="8" type="ORF">NLJ89_g2453</name>
</gene>
<sequence length="906" mass="100364">MLSDILTITSELSWKVSAGGPQVWELTLVVDEVTVYAGKPQQFAAIHVDDMKELSLARFELMVLEQVGKKGSKTALVCVPLETGEPGRIELHETARNNLRIKLGDRVSVRRATSDEHGKLIVVISLESRHSSVGNRIEEHLRTYFAEASRRLLPFHEGDVFVVQDNLRFKVVQTDPPGFCTATEDTRIELGLGYSDIGGCTEQIEQIRNWVEVPLLHPEAFAAVGVRPPRGVLLVGLPGIGKTRVARAVANHAGAYFIATQPSHVMSSIVGQSEERLRSAFDKAKRLKGRRAIIFINDVESIAPKRNKSSNCEFRLAVQLFTLMEDVINYSNIIVLATTNRPDLIDPALRRFGRFDREIKFTVPDTLGRLEILRIHTRAVRLADDVDLETIAAETHGYVGMDLASLCSEAATRQIHRKFVLDNPDSEGDIVDSLQVGMNDFQFALSTCLPFSLRENPVIEIPHVRWKDVGGLESTIQELREMVLFPIRHADKFKQFGMSPSTGVLLYGPPGTGKTLLAKAMASECGLNFLSVKGPELLSMWFGESEANIRKLFDQARAAAPCIVFFDELDSLAKPRGSRMGDSGASDRVLNQLLVEMDGINARKNVFVIGATNRPDQIDPALLRPGRFDRLIHIALPDEAARFSILKAILRLRPGASLTGFLAETDLQWLARKTPGFSGADLMGVCRRSLELCIQSLGEGNGVKRQWQAIAHSKDLSTITREHLEEAVRQTRGSVPEERACCSMVPFKVGPMFVQLAVVHPEAMKKMGIQQFQTILIESESGRSTALMCFSNEDCPTDKIEIHKIARENLGVTLSDTVDVRGVIQDLIAKSIFVEVLQSRSSGDTVMPALKAYFEDATQRQLPFYEGDQFVTEDGLWLKIAKMTPPAFGSVTKSTRIELVAEPIPP</sequence>
<dbReference type="Gene3D" id="3.40.50.300">
    <property type="entry name" value="P-loop containing nucleotide triphosphate hydrolases"/>
    <property type="match status" value="2"/>
</dbReference>
<dbReference type="GO" id="GO:0005829">
    <property type="term" value="C:cytosol"/>
    <property type="evidence" value="ECO:0007669"/>
    <property type="project" value="TreeGrafter"/>
</dbReference>
<evidence type="ECO:0000259" key="5">
    <source>
        <dbReference type="SMART" id="SM00382"/>
    </source>
</evidence>
<evidence type="ECO:0000259" key="7">
    <source>
        <dbReference type="SMART" id="SM01073"/>
    </source>
</evidence>
<comment type="similarity">
    <text evidence="1">Belongs to the AAA ATPase family.</text>
</comment>
<dbReference type="SMART" id="SM01072">
    <property type="entry name" value="CDC48_2"/>
    <property type="match status" value="2"/>
</dbReference>
<dbReference type="GO" id="GO:0005634">
    <property type="term" value="C:nucleus"/>
    <property type="evidence" value="ECO:0007669"/>
    <property type="project" value="TreeGrafter"/>
</dbReference>
<dbReference type="InterPro" id="IPR041569">
    <property type="entry name" value="AAA_lid_3"/>
</dbReference>
<dbReference type="AlphaFoldDB" id="A0A9W8K6U3"/>
<evidence type="ECO:0000256" key="1">
    <source>
        <dbReference type="ARBA" id="ARBA00006914"/>
    </source>
</evidence>
<dbReference type="GO" id="GO:0030970">
    <property type="term" value="P:retrograde protein transport, ER to cytosol"/>
    <property type="evidence" value="ECO:0007669"/>
    <property type="project" value="TreeGrafter"/>
</dbReference>
<protein>
    <submittedName>
        <fullName evidence="8">Uncharacterized protein</fullName>
    </submittedName>
</protein>
<dbReference type="PROSITE" id="PS00674">
    <property type="entry name" value="AAA"/>
    <property type="match status" value="2"/>
</dbReference>
<keyword evidence="3" id="KW-0547">Nucleotide-binding</keyword>
<dbReference type="EMBL" id="JANKHO010000151">
    <property type="protein sequence ID" value="KAJ3514308.1"/>
    <property type="molecule type" value="Genomic_DNA"/>
</dbReference>
<evidence type="ECO:0000256" key="3">
    <source>
        <dbReference type="ARBA" id="ARBA00022741"/>
    </source>
</evidence>
<dbReference type="SUPFAM" id="SSF50692">
    <property type="entry name" value="ADC-like"/>
    <property type="match status" value="2"/>
</dbReference>
<dbReference type="InterPro" id="IPR003338">
    <property type="entry name" value="CDC4_N-term_subdom"/>
</dbReference>
<evidence type="ECO:0000256" key="4">
    <source>
        <dbReference type="ARBA" id="ARBA00022840"/>
    </source>
</evidence>
<dbReference type="InterPro" id="IPR003960">
    <property type="entry name" value="ATPase_AAA_CS"/>
</dbReference>
<dbReference type="Gene3D" id="2.40.40.20">
    <property type="match status" value="2"/>
</dbReference>
<dbReference type="SMART" id="SM00382">
    <property type="entry name" value="AAA"/>
    <property type="match status" value="2"/>
</dbReference>
<dbReference type="FunFam" id="3.40.50.300:FF:000012">
    <property type="entry name" value="Transitional endoplasmic reticulum ATPase"/>
    <property type="match status" value="1"/>
</dbReference>
<dbReference type="InterPro" id="IPR004201">
    <property type="entry name" value="Cdc48_dom2"/>
</dbReference>
<comment type="caution">
    <text evidence="8">The sequence shown here is derived from an EMBL/GenBank/DDBJ whole genome shotgun (WGS) entry which is preliminary data.</text>
</comment>
<name>A0A9W8K6U3_9AGAR</name>
<dbReference type="InterPro" id="IPR029067">
    <property type="entry name" value="CDC48_domain_2-like_sf"/>
</dbReference>
<feature type="domain" description="AAA+ ATPase" evidence="5">
    <location>
        <begin position="228"/>
        <end position="365"/>
    </location>
</feature>
<dbReference type="GO" id="GO:0005524">
    <property type="term" value="F:ATP binding"/>
    <property type="evidence" value="ECO:0007669"/>
    <property type="project" value="UniProtKB-KW"/>
</dbReference>
<dbReference type="SUPFAM" id="SSF52540">
    <property type="entry name" value="P-loop containing nucleoside triphosphate hydrolases"/>
    <property type="match status" value="2"/>
</dbReference>
<dbReference type="Pfam" id="PF02933">
    <property type="entry name" value="CDC48_2"/>
    <property type="match status" value="1"/>
</dbReference>
<dbReference type="GO" id="GO:0051228">
    <property type="term" value="P:mitotic spindle disassembly"/>
    <property type="evidence" value="ECO:0007669"/>
    <property type="project" value="TreeGrafter"/>
</dbReference>
<feature type="domain" description="CDC48" evidence="6">
    <location>
        <begin position="132"/>
        <end position="197"/>
    </location>
</feature>
<dbReference type="PANTHER" id="PTHR23077">
    <property type="entry name" value="AAA-FAMILY ATPASE"/>
    <property type="match status" value="1"/>
</dbReference>